<reference evidence="1 2" key="1">
    <citation type="submission" date="2018-01" db="EMBL/GenBank/DDBJ databases">
        <title>Draft genome sequence of Nonomuraea sp. KC333.</title>
        <authorList>
            <person name="Sahin N."/>
            <person name="Saygin H."/>
            <person name="Ay H."/>
        </authorList>
    </citation>
    <scope>NUCLEOTIDE SEQUENCE [LARGE SCALE GENOMIC DNA]</scope>
    <source>
        <strain evidence="1 2">KC333</strain>
    </source>
</reference>
<keyword evidence="2" id="KW-1185">Reference proteome</keyword>
<evidence type="ECO:0000313" key="2">
    <source>
        <dbReference type="Proteomes" id="UP000249304"/>
    </source>
</evidence>
<protein>
    <submittedName>
        <fullName evidence="1">Uncharacterized protein</fullName>
    </submittedName>
</protein>
<dbReference type="EMBL" id="POUD01000069">
    <property type="protein sequence ID" value="PZG17304.1"/>
    <property type="molecule type" value="Genomic_DNA"/>
</dbReference>
<sequence length="144" mass="15219">MQGFLLLSDSASTDVATGKINLLGAGWSVTGPAVPMSAVAGFIRIPWEEVGEKICFSVRLIDDEGRPVRPSPDDDGMLSFDGEISPDVTGLEPVAGRVPLTFSFAIPIPPLPLEGGRVYEWVLDAAGDRVASVQFVVRPPVSSP</sequence>
<dbReference type="AlphaFoldDB" id="A0A2W2FQF7"/>
<evidence type="ECO:0000313" key="1">
    <source>
        <dbReference type="EMBL" id="PZG17304.1"/>
    </source>
</evidence>
<gene>
    <name evidence="1" type="ORF">C1J01_18440</name>
</gene>
<name>A0A2W2FQF7_9ACTN</name>
<organism evidence="1 2">
    <name type="scientific">Nonomuraea aridisoli</name>
    <dbReference type="NCBI Taxonomy" id="2070368"/>
    <lineage>
        <taxon>Bacteria</taxon>
        <taxon>Bacillati</taxon>
        <taxon>Actinomycetota</taxon>
        <taxon>Actinomycetes</taxon>
        <taxon>Streptosporangiales</taxon>
        <taxon>Streptosporangiaceae</taxon>
        <taxon>Nonomuraea</taxon>
    </lineage>
</organism>
<accession>A0A2W2FQF7</accession>
<dbReference type="OrthoDB" id="3526022at2"/>
<comment type="caution">
    <text evidence="1">The sequence shown here is derived from an EMBL/GenBank/DDBJ whole genome shotgun (WGS) entry which is preliminary data.</text>
</comment>
<dbReference type="RefSeq" id="WP_111180215.1">
    <property type="nucleotide sequence ID" value="NZ_POUD01000069.1"/>
</dbReference>
<dbReference type="InterPro" id="IPR054221">
    <property type="entry name" value="DUF6941"/>
</dbReference>
<proteinExistence type="predicted"/>
<dbReference type="Pfam" id="PF22091">
    <property type="entry name" value="DUF6941"/>
    <property type="match status" value="1"/>
</dbReference>
<dbReference type="Proteomes" id="UP000249304">
    <property type="component" value="Unassembled WGS sequence"/>
</dbReference>